<dbReference type="InterPro" id="IPR050738">
    <property type="entry name" value="Sulfatase"/>
</dbReference>
<dbReference type="InterPro" id="IPR017850">
    <property type="entry name" value="Alkaline_phosphatase_core_sf"/>
</dbReference>
<dbReference type="CDD" id="cd16025">
    <property type="entry name" value="PAS_like"/>
    <property type="match status" value="1"/>
</dbReference>
<evidence type="ECO:0000256" key="1">
    <source>
        <dbReference type="ARBA" id="ARBA00008779"/>
    </source>
</evidence>
<comment type="similarity">
    <text evidence="1">Belongs to the sulfatase family.</text>
</comment>
<dbReference type="EMBL" id="CAEUNJ010000113">
    <property type="protein sequence ID" value="CAB4372809.1"/>
    <property type="molecule type" value="Genomic_DNA"/>
</dbReference>
<keyword evidence="4" id="KW-0106">Calcium</keyword>
<evidence type="ECO:0000313" key="8">
    <source>
        <dbReference type="EMBL" id="CAB4964690.1"/>
    </source>
</evidence>
<dbReference type="Pfam" id="PF00884">
    <property type="entry name" value="Sulfatase"/>
    <property type="match status" value="1"/>
</dbReference>
<dbReference type="InterPro" id="IPR024607">
    <property type="entry name" value="Sulfatase_CS"/>
</dbReference>
<organism evidence="7">
    <name type="scientific">freshwater metagenome</name>
    <dbReference type="NCBI Taxonomy" id="449393"/>
    <lineage>
        <taxon>unclassified sequences</taxon>
        <taxon>metagenomes</taxon>
        <taxon>ecological metagenomes</taxon>
    </lineage>
</organism>
<sequence length="754" mass="83422">MAIGSDYGGVIGRTHAESTPWWPPAVHPGDDAPNVVVILFDDLGFSHLNCFGSDMVTPNIDKLASNGLRFSNFHVTPLCSPTRAALLTGRNHHTVGMRSIANFNTGYPHMTGRISDHATTMGEVLRDVGYTTFALGKWHLCPMDEASAAGPYDAWPLQRGFDRFYGFLDGETDQFAPDLVYDNHRVDPSATAAEGYHLSEDLVDKAIEFIHDTTSIRPDRPFFTYLAFGATHAPHQAPEEYLARHRGRYDEGWDVARERWFAKQIEQGLVPPDTELAPRNPGVEPWDSLPENQKKLAVALQEAFGAFLEHTDAQIGRLVNAIDALGQLDNTVIVVMADNGASQEGGPFGVLHEMKFFNFMIETPDEAVDRIPEIGGPESHSNYPWGWAQAGNTPFRWYKQNTHEGGVHVPFVVHWPAGITDHGGIRNQFHYVTDVAPTIYELIGVQAPEVYRGVEQYPIAGESMAYAFTEPDTKTNHAVQYFEMFGHRAMYDNGWKAVTRHTVGVSFDDDVWELYNLNVDPSECNDLAAAEPDRLAQMIDQWWAEAETYGVLPLDDRGVELFGARFGEHTPHRPDRHYTYRPPMAPLPSQSSASLGGRSWDLTATIDRASGEGGVLYALGNGNSGLTVFVQNDRLVFDYNVFGDHFEVESDRDVPVGRSEVGVRFERTGKGGNATVVIDGADCGTVEFPFVMRVISSMGSSIGFDYGLPVSHRYSDSFPFEGTLHRVDIQLAESRKAGSAEDAAASQRSGMARQ</sequence>
<dbReference type="InterPro" id="IPR000917">
    <property type="entry name" value="Sulfatase_N"/>
</dbReference>
<feature type="region of interest" description="Disordered" evidence="5">
    <location>
        <begin position="573"/>
        <end position="594"/>
    </location>
</feature>
<keyword evidence="3" id="KW-0378">Hydrolase</keyword>
<name>A0A6J6ARA5_9ZZZZ</name>
<dbReference type="Gene3D" id="3.30.1120.10">
    <property type="match status" value="1"/>
</dbReference>
<protein>
    <submittedName>
        <fullName evidence="7">Unannotated protein</fullName>
    </submittedName>
</protein>
<dbReference type="SUPFAM" id="SSF53649">
    <property type="entry name" value="Alkaline phosphatase-like"/>
    <property type="match status" value="1"/>
</dbReference>
<keyword evidence="2" id="KW-0479">Metal-binding</keyword>
<evidence type="ECO:0000313" key="7">
    <source>
        <dbReference type="EMBL" id="CAB4372809.1"/>
    </source>
</evidence>
<evidence type="ECO:0000256" key="3">
    <source>
        <dbReference type="ARBA" id="ARBA00022801"/>
    </source>
</evidence>
<gene>
    <name evidence="8" type="ORF">UFOPK3785_01789</name>
    <name evidence="7" type="ORF">UFOPK4201_01856</name>
</gene>
<evidence type="ECO:0000256" key="2">
    <source>
        <dbReference type="ARBA" id="ARBA00022723"/>
    </source>
</evidence>
<evidence type="ECO:0000256" key="4">
    <source>
        <dbReference type="ARBA" id="ARBA00022837"/>
    </source>
</evidence>
<dbReference type="GO" id="GO:0046872">
    <property type="term" value="F:metal ion binding"/>
    <property type="evidence" value="ECO:0007669"/>
    <property type="project" value="UniProtKB-KW"/>
</dbReference>
<dbReference type="GO" id="GO:0016787">
    <property type="term" value="F:hydrolase activity"/>
    <property type="evidence" value="ECO:0007669"/>
    <property type="project" value="UniProtKB-KW"/>
</dbReference>
<dbReference type="AlphaFoldDB" id="A0A6J6ARA5"/>
<dbReference type="PANTHER" id="PTHR42693">
    <property type="entry name" value="ARYLSULFATASE FAMILY MEMBER"/>
    <property type="match status" value="1"/>
</dbReference>
<reference evidence="7" key="1">
    <citation type="submission" date="2020-05" db="EMBL/GenBank/DDBJ databases">
        <authorList>
            <person name="Chiriac C."/>
            <person name="Salcher M."/>
            <person name="Ghai R."/>
            <person name="Kavagutti S V."/>
        </authorList>
    </citation>
    <scope>NUCLEOTIDE SEQUENCE</scope>
</reference>
<dbReference type="PROSITE" id="PS00523">
    <property type="entry name" value="SULFATASE_1"/>
    <property type="match status" value="1"/>
</dbReference>
<proteinExistence type="inferred from homology"/>
<dbReference type="EMBL" id="CAFBNJ010000132">
    <property type="protein sequence ID" value="CAB4964690.1"/>
    <property type="molecule type" value="Genomic_DNA"/>
</dbReference>
<accession>A0A6J6ARA5</accession>
<evidence type="ECO:0000256" key="5">
    <source>
        <dbReference type="SAM" id="MobiDB-lite"/>
    </source>
</evidence>
<feature type="domain" description="Sulfatase N-terminal" evidence="6">
    <location>
        <begin position="33"/>
        <end position="445"/>
    </location>
</feature>
<dbReference type="Gene3D" id="3.40.720.10">
    <property type="entry name" value="Alkaline Phosphatase, subunit A"/>
    <property type="match status" value="1"/>
</dbReference>
<evidence type="ECO:0000259" key="6">
    <source>
        <dbReference type="Pfam" id="PF00884"/>
    </source>
</evidence>
<feature type="region of interest" description="Disordered" evidence="5">
    <location>
        <begin position="735"/>
        <end position="754"/>
    </location>
</feature>